<feature type="region of interest" description="Disordered" evidence="1">
    <location>
        <begin position="1"/>
        <end position="53"/>
    </location>
</feature>
<feature type="compositionally biased region" description="Low complexity" evidence="1">
    <location>
        <begin position="21"/>
        <end position="47"/>
    </location>
</feature>
<evidence type="ECO:0000313" key="3">
    <source>
        <dbReference type="WBParaSite" id="PSU_v2.g15732.t1"/>
    </source>
</evidence>
<proteinExistence type="predicted"/>
<dbReference type="GO" id="GO:0005975">
    <property type="term" value="P:carbohydrate metabolic process"/>
    <property type="evidence" value="ECO:0007669"/>
    <property type="project" value="InterPro"/>
</dbReference>
<dbReference type="PANTHER" id="PTHR45985">
    <property type="match status" value="1"/>
</dbReference>
<dbReference type="InterPro" id="IPR052740">
    <property type="entry name" value="CE4"/>
</dbReference>
<accession>A0A914YAE2</accession>
<organism evidence="2 3">
    <name type="scientific">Panagrolaimus superbus</name>
    <dbReference type="NCBI Taxonomy" id="310955"/>
    <lineage>
        <taxon>Eukaryota</taxon>
        <taxon>Metazoa</taxon>
        <taxon>Ecdysozoa</taxon>
        <taxon>Nematoda</taxon>
        <taxon>Chromadorea</taxon>
        <taxon>Rhabditida</taxon>
        <taxon>Tylenchina</taxon>
        <taxon>Panagrolaimomorpha</taxon>
        <taxon>Panagrolaimoidea</taxon>
        <taxon>Panagrolaimidae</taxon>
        <taxon>Panagrolaimus</taxon>
    </lineage>
</organism>
<sequence>MSPHSSTRRTPEYPSRPNPPNSAATTTTLPSRPSSTYPSTSYSTSTNLPPPQPYPILPNNSFDLVKPCPIDGKCALPYCFCSPNGLGIPGDLRTSETPQMVIITYEGAITDRIINIFKSLFNGKFKNPNGCAIKGTFFISHEWNNYDQVQWLFSTGHEIGVNSIT</sequence>
<protein>
    <submittedName>
        <fullName evidence="3">Uncharacterized protein</fullName>
    </submittedName>
</protein>
<dbReference type="AlphaFoldDB" id="A0A914YAE2"/>
<keyword evidence="2" id="KW-1185">Reference proteome</keyword>
<evidence type="ECO:0000313" key="2">
    <source>
        <dbReference type="Proteomes" id="UP000887577"/>
    </source>
</evidence>
<dbReference type="Proteomes" id="UP000887577">
    <property type="component" value="Unplaced"/>
</dbReference>
<reference evidence="3" key="1">
    <citation type="submission" date="2022-11" db="UniProtKB">
        <authorList>
            <consortium name="WormBaseParasite"/>
        </authorList>
    </citation>
    <scope>IDENTIFICATION</scope>
</reference>
<dbReference type="PANTHER" id="PTHR45985:SF3">
    <property type="entry name" value="CHITIN DEACETYLASE-LIKE 4"/>
    <property type="match status" value="1"/>
</dbReference>
<evidence type="ECO:0000256" key="1">
    <source>
        <dbReference type="SAM" id="MobiDB-lite"/>
    </source>
</evidence>
<dbReference type="WBParaSite" id="PSU_v2.g15732.t1">
    <property type="protein sequence ID" value="PSU_v2.g15732.t1"/>
    <property type="gene ID" value="PSU_v2.g15732"/>
</dbReference>
<dbReference type="InterPro" id="IPR011330">
    <property type="entry name" value="Glyco_hydro/deAcase_b/a-brl"/>
</dbReference>
<dbReference type="SUPFAM" id="SSF88713">
    <property type="entry name" value="Glycoside hydrolase/deacetylase"/>
    <property type="match status" value="1"/>
</dbReference>
<name>A0A914YAE2_9BILA</name>